<dbReference type="InterPro" id="IPR005069">
    <property type="entry name" value="Nucl-diP-sugar_transferase"/>
</dbReference>
<sequence length="963" mass="109724">MAPHLTHRPRKRLGQYVLAGALIVGAYVLWGSSERSAFSSSVGEKMMGNSLEEQDRRPHLAVVMPFTSFDVKKVQDNLRGWATTPPCARPPAAPRPDFYLYSNKVLEEGMVTELQSYFDALPSSVKICFNDFRFTHAEIPAELDHYNPDARDSDWVAGPNEQFYQLMNGSRTAEGTSHVFMMEPDTRPVVSGWLNQLVKVVEDSEPFWIRGSAFRPACAQRKTSFVNAAEDCHQLGPEIADHINGNALYHIGDPKFVAFLDNVRGSAFAKWPFDLAWMRYIRSPEKEGLRRSILKNIVYTDMIQNLGAASFNLDELKREHPWTYFVHSDNDGRNDTLPALEAHGDTEVDVAPLLDNPLRATLLPKLKLIAAPGTNNVMLAFGTSNYLPVMRNFVHYVRTAGITNFLLIAMDKESVAYAEEAGLPYYAYLDEELQTLGGSDSYTSAGFRRVVNRRCQVISTALRGGYHVLQSDLDVIWLKDPFPFFFNGDYEYEIQSDGRRGFTERDPAAPFREFVNSGLFYARGTPRMADFYDILIHTVYENPKRREQHLLNTILEANVLRIHYRVLDPVLFPNGFQHFSRAISTRAGVEPFCIHNNWVDGKHTKEYRFRELGMWTQDPPEYTSLKETKYLAYYEPTIANNGWNNVRASLRSALAIAKLLDRTLILPKFYSHHGKDVVVTLDYFLDYDAFSATFPDFRESTFTERVFPAPPTQIFHIDIGSSSLGPLPKDVPLVTFKAAGGFRGATDEEILDWFAPYEDEPILRLSSAFRRFHKFVDPADNNEFNELLTKGLQPAPFIRNTASFVAQKLTEAATAKTGSPKFNCAHIRRGDFPSVHKGEKTVKEVAQLLGGMLDKDQVLYIASDESGNYDFRDTFRQAFPQVHFWPEYVRPWFDHLYDVELGESMRVGAIEQRVCAWGQKFVGNIYSTFSTQICYLRVGLGRKGDDVCRDIYGRTYPSDWDYY</sequence>
<dbReference type="Gene3D" id="3.40.50.11350">
    <property type="match status" value="1"/>
</dbReference>
<dbReference type="PANTHER" id="PTHR47032">
    <property type="entry name" value="UDP-D-XYLOSE:L-FUCOSE ALPHA-1,3-D-XYLOSYLTRANSFERASE-RELATED"/>
    <property type="match status" value="1"/>
</dbReference>
<accession>A0A1Y2FBF7</accession>
<evidence type="ECO:0000313" key="3">
    <source>
        <dbReference type="EMBL" id="ORY81248.1"/>
    </source>
</evidence>
<dbReference type="Proteomes" id="UP000193467">
    <property type="component" value="Unassembled WGS sequence"/>
</dbReference>
<dbReference type="GO" id="GO:0005794">
    <property type="term" value="C:Golgi apparatus"/>
    <property type="evidence" value="ECO:0007669"/>
    <property type="project" value="TreeGrafter"/>
</dbReference>
<dbReference type="CDD" id="cd11296">
    <property type="entry name" value="O-FucT_like"/>
    <property type="match status" value="1"/>
</dbReference>
<gene>
    <name evidence="3" type="ORF">BCR35DRAFT_304102</name>
</gene>
<keyword evidence="1" id="KW-0812">Transmembrane</keyword>
<evidence type="ECO:0000313" key="4">
    <source>
        <dbReference type="Proteomes" id="UP000193467"/>
    </source>
</evidence>
<organism evidence="3 4">
    <name type="scientific">Leucosporidium creatinivorum</name>
    <dbReference type="NCBI Taxonomy" id="106004"/>
    <lineage>
        <taxon>Eukaryota</taxon>
        <taxon>Fungi</taxon>
        <taxon>Dikarya</taxon>
        <taxon>Basidiomycota</taxon>
        <taxon>Pucciniomycotina</taxon>
        <taxon>Microbotryomycetes</taxon>
        <taxon>Leucosporidiales</taxon>
        <taxon>Leucosporidium</taxon>
    </lineage>
</organism>
<evidence type="ECO:0000259" key="2">
    <source>
        <dbReference type="Pfam" id="PF03407"/>
    </source>
</evidence>
<dbReference type="GO" id="GO:0016757">
    <property type="term" value="F:glycosyltransferase activity"/>
    <property type="evidence" value="ECO:0007669"/>
    <property type="project" value="TreeGrafter"/>
</dbReference>
<protein>
    <submittedName>
        <fullName evidence="3">Proteophosphoglycan ppg4</fullName>
    </submittedName>
</protein>
<evidence type="ECO:0000256" key="1">
    <source>
        <dbReference type="SAM" id="Phobius"/>
    </source>
</evidence>
<comment type="caution">
    <text evidence="3">The sequence shown here is derived from an EMBL/GenBank/DDBJ whole genome shotgun (WGS) entry which is preliminary data.</text>
</comment>
<dbReference type="InterPro" id="IPR052636">
    <property type="entry name" value="UDP-D-xylose:L-fucose_XylT"/>
</dbReference>
<keyword evidence="1" id="KW-1133">Transmembrane helix</keyword>
<reference evidence="3 4" key="1">
    <citation type="submission" date="2016-07" db="EMBL/GenBank/DDBJ databases">
        <title>Pervasive Adenine N6-methylation of Active Genes in Fungi.</title>
        <authorList>
            <consortium name="DOE Joint Genome Institute"/>
            <person name="Mondo S.J."/>
            <person name="Dannebaum R.O."/>
            <person name="Kuo R.C."/>
            <person name="Labutti K."/>
            <person name="Haridas S."/>
            <person name="Kuo A."/>
            <person name="Salamov A."/>
            <person name="Ahrendt S.R."/>
            <person name="Lipzen A."/>
            <person name="Sullivan W."/>
            <person name="Andreopoulos W.B."/>
            <person name="Clum A."/>
            <person name="Lindquist E."/>
            <person name="Daum C."/>
            <person name="Ramamoorthy G.K."/>
            <person name="Gryganskyi A."/>
            <person name="Culley D."/>
            <person name="Magnuson J.K."/>
            <person name="James T.Y."/>
            <person name="O'Malley M.A."/>
            <person name="Stajich J.E."/>
            <person name="Spatafora J.W."/>
            <person name="Visel A."/>
            <person name="Grigoriev I.V."/>
        </authorList>
    </citation>
    <scope>NUCLEOTIDE SEQUENCE [LARGE SCALE GENOMIC DNA]</scope>
    <source>
        <strain evidence="3 4">62-1032</strain>
    </source>
</reference>
<dbReference type="PANTHER" id="PTHR47032:SF1">
    <property type="entry name" value="UDP-D-XYLOSE:L-FUCOSE ALPHA-1,3-D-XYLOSYLTRANSFERASE-RELATED"/>
    <property type="match status" value="1"/>
</dbReference>
<dbReference type="Pfam" id="PF03407">
    <property type="entry name" value="Nucleotid_trans"/>
    <property type="match status" value="1"/>
</dbReference>
<keyword evidence="4" id="KW-1185">Reference proteome</keyword>
<proteinExistence type="predicted"/>
<dbReference type="InParanoid" id="A0A1Y2FBF7"/>
<name>A0A1Y2FBF7_9BASI</name>
<dbReference type="EMBL" id="MCGR01000023">
    <property type="protein sequence ID" value="ORY81248.1"/>
    <property type="molecule type" value="Genomic_DNA"/>
</dbReference>
<feature type="domain" description="Nucleotide-diphospho-sugar transferase" evidence="2">
    <location>
        <begin position="402"/>
        <end position="609"/>
    </location>
</feature>
<keyword evidence="1" id="KW-0472">Membrane</keyword>
<dbReference type="AlphaFoldDB" id="A0A1Y2FBF7"/>
<dbReference type="OrthoDB" id="540503at2759"/>
<feature type="transmembrane region" description="Helical" evidence="1">
    <location>
        <begin position="12"/>
        <end position="30"/>
    </location>
</feature>